<keyword evidence="3" id="KW-1185">Reference proteome</keyword>
<reference evidence="2 3" key="1">
    <citation type="submission" date="2017-11" db="EMBL/GenBank/DDBJ databases">
        <title>Genome sequence of Lysinibacillus sphaericus, a lignin-degrading bacteria isolated from municipal solid waste soil.</title>
        <authorList>
            <person name="Persinoti G.F."/>
            <person name="Paixao D.A."/>
            <person name="Bugg T.D."/>
            <person name="Squina F.M."/>
        </authorList>
    </citation>
    <scope>NUCLEOTIDE SEQUENCE [LARGE SCALE GENOMIC DNA]</scope>
    <source>
        <strain evidence="2 3">A1</strain>
    </source>
</reference>
<keyword evidence="1" id="KW-0812">Transmembrane</keyword>
<protein>
    <submittedName>
        <fullName evidence="2">Uncharacterized protein</fullName>
    </submittedName>
</protein>
<keyword evidence="1" id="KW-0472">Membrane</keyword>
<dbReference type="AlphaFoldDB" id="A0A2S5D2Y2"/>
<proteinExistence type="predicted"/>
<dbReference type="EMBL" id="PGLV01000001">
    <property type="protein sequence ID" value="POZ57439.1"/>
    <property type="molecule type" value="Genomic_DNA"/>
</dbReference>
<comment type="caution">
    <text evidence="2">The sequence shown here is derived from an EMBL/GenBank/DDBJ whole genome shotgun (WGS) entry which is preliminary data.</text>
</comment>
<evidence type="ECO:0000313" key="2">
    <source>
        <dbReference type="EMBL" id="POZ57439.1"/>
    </source>
</evidence>
<sequence length="193" mass="22051">MTTAKVNRKHNQIAVIIVLFISSFIAPFILLFPIQELLYRPNDYYLFETIFKAYIILMIALIGMAMVLLVNIIIVPKTKKGRNIQRAIVGTSWLIVLLFLFLCINHYQIMDEKGLHTNAFFSVQEDLTSWEEIIKAEQTNVQKDGVTKPDKLIFTLKDGSTIEQSLTAKLAKAKPFINLELSKNGVTIENVYQ</sequence>
<feature type="transmembrane region" description="Helical" evidence="1">
    <location>
        <begin position="54"/>
        <end position="75"/>
    </location>
</feature>
<dbReference type="Proteomes" id="UP000237319">
    <property type="component" value="Unassembled WGS sequence"/>
</dbReference>
<gene>
    <name evidence="2" type="ORF">LYSIN_02223</name>
</gene>
<name>A0A2S5D2Y2_LYSSH</name>
<feature type="transmembrane region" description="Helical" evidence="1">
    <location>
        <begin position="12"/>
        <end position="34"/>
    </location>
</feature>
<dbReference type="RefSeq" id="WP_069510904.1">
    <property type="nucleotide sequence ID" value="NZ_CP194323.1"/>
</dbReference>
<evidence type="ECO:0000256" key="1">
    <source>
        <dbReference type="SAM" id="Phobius"/>
    </source>
</evidence>
<organism evidence="2 3">
    <name type="scientific">Lysinibacillus sphaericus</name>
    <name type="common">Bacillus sphaericus</name>
    <dbReference type="NCBI Taxonomy" id="1421"/>
    <lineage>
        <taxon>Bacteria</taxon>
        <taxon>Bacillati</taxon>
        <taxon>Bacillota</taxon>
        <taxon>Bacilli</taxon>
        <taxon>Bacillales</taxon>
        <taxon>Bacillaceae</taxon>
        <taxon>Lysinibacillus</taxon>
    </lineage>
</organism>
<keyword evidence="1" id="KW-1133">Transmembrane helix</keyword>
<evidence type="ECO:0000313" key="3">
    <source>
        <dbReference type="Proteomes" id="UP000237319"/>
    </source>
</evidence>
<feature type="transmembrane region" description="Helical" evidence="1">
    <location>
        <begin position="87"/>
        <end position="107"/>
    </location>
</feature>
<accession>A0A2S5D2Y2</accession>